<accession>A0A4S3LY12</accession>
<dbReference type="InterPro" id="IPR037050">
    <property type="entry name" value="DUF1254_sf"/>
</dbReference>
<keyword evidence="4" id="KW-1185">Reference proteome</keyword>
<protein>
    <submittedName>
        <fullName evidence="3">DUF1254 domain-containing protein</fullName>
    </submittedName>
</protein>
<feature type="domain" description="DUF1214" evidence="1">
    <location>
        <begin position="350"/>
        <end position="462"/>
    </location>
</feature>
<gene>
    <name evidence="3" type="ORF">E7Z59_11670</name>
</gene>
<dbReference type="Proteomes" id="UP000305939">
    <property type="component" value="Unassembled WGS sequence"/>
</dbReference>
<sequence length="478" mass="54328">MRTIHNLRQPFFILLLLAIVFSGCKQQETLTPEEAKAIAKEAYIYGFPMVVNYKTMNMYVLNENSPEYKGNFNEMQCDARLLGPEDKAIVTPNSDTPYCMLWADMRSEPLVISIPAMEPDRFFHFQLIDLYTHNFAYLGSLTTGNEGGNYLIAPSDWSGETPEGINEVIKCETDMFFSVIRTQLMNNDDLPNVKNLMDGYELQTLSSFLGEDPVAVKSLTDFPTWEEGAQFTPKAFSYLDYMLNFTNPVPEEQALRDKLAKLDLGTEGEFNMDNFEPEVQAAIEKGVSEAFKEMETFITENNTDPLMSSKIFGTRDFLAETATESFGMKNYYMLRATAAHLGLYGNSGKEAIYPTYLMEVPGTPFNAKEHNYTLTFHKDSMPPVNAFWSLSMYDGKTQLFIENDLDRYLLNSNNKDQYVYGDDGSLTLYIQKEPPGKALEPNWLPAPDGPFYCVLRLYGPKEEALNGTWVNPPLKRND</sequence>
<dbReference type="EMBL" id="SSMC01000003">
    <property type="protein sequence ID" value="THD66458.1"/>
    <property type="molecule type" value="Genomic_DNA"/>
</dbReference>
<dbReference type="PANTHER" id="PTHR36509">
    <property type="entry name" value="BLL3101 PROTEIN"/>
    <property type="match status" value="1"/>
</dbReference>
<dbReference type="InterPro" id="IPR010621">
    <property type="entry name" value="DUF1214"/>
</dbReference>
<evidence type="ECO:0000313" key="4">
    <source>
        <dbReference type="Proteomes" id="UP000305939"/>
    </source>
</evidence>
<dbReference type="InterPro" id="IPR037049">
    <property type="entry name" value="DUF1214_C_sf"/>
</dbReference>
<dbReference type="Pfam" id="PF06742">
    <property type="entry name" value="DUF1214"/>
    <property type="match status" value="1"/>
</dbReference>
<dbReference type="RefSeq" id="WP_136336529.1">
    <property type="nucleotide sequence ID" value="NZ_QXMP01000006.1"/>
</dbReference>
<organism evidence="3 4">
    <name type="scientific">Robertkochia marina</name>
    <dbReference type="NCBI Taxonomy" id="1227945"/>
    <lineage>
        <taxon>Bacteria</taxon>
        <taxon>Pseudomonadati</taxon>
        <taxon>Bacteroidota</taxon>
        <taxon>Flavobacteriia</taxon>
        <taxon>Flavobacteriales</taxon>
        <taxon>Flavobacteriaceae</taxon>
        <taxon>Robertkochia</taxon>
    </lineage>
</organism>
<dbReference type="Gene3D" id="2.60.40.1610">
    <property type="entry name" value="Domain of unknown function DUF1254"/>
    <property type="match status" value="1"/>
</dbReference>
<name>A0A4S3LY12_9FLAO</name>
<evidence type="ECO:0000313" key="3">
    <source>
        <dbReference type="EMBL" id="THD66458.1"/>
    </source>
</evidence>
<comment type="caution">
    <text evidence="3">The sequence shown here is derived from an EMBL/GenBank/DDBJ whole genome shotgun (WGS) entry which is preliminary data.</text>
</comment>
<dbReference type="Gene3D" id="2.60.120.600">
    <property type="entry name" value="Domain of unknown function DUF1214, C-terminal domain"/>
    <property type="match status" value="1"/>
</dbReference>
<evidence type="ECO:0000259" key="2">
    <source>
        <dbReference type="Pfam" id="PF06863"/>
    </source>
</evidence>
<dbReference type="AlphaFoldDB" id="A0A4S3LY12"/>
<evidence type="ECO:0000259" key="1">
    <source>
        <dbReference type="Pfam" id="PF06742"/>
    </source>
</evidence>
<dbReference type="Pfam" id="PF06863">
    <property type="entry name" value="DUF1254"/>
    <property type="match status" value="1"/>
</dbReference>
<dbReference type="PANTHER" id="PTHR36509:SF2">
    <property type="entry name" value="BLL3101 PROTEIN"/>
    <property type="match status" value="1"/>
</dbReference>
<proteinExistence type="predicted"/>
<dbReference type="InterPro" id="IPR010679">
    <property type="entry name" value="DUF1254"/>
</dbReference>
<feature type="domain" description="DUF1254" evidence="2">
    <location>
        <begin position="72"/>
        <end position="203"/>
    </location>
</feature>
<dbReference type="PROSITE" id="PS51257">
    <property type="entry name" value="PROKAR_LIPOPROTEIN"/>
    <property type="match status" value="1"/>
</dbReference>
<dbReference type="OrthoDB" id="40820at2"/>
<dbReference type="SUPFAM" id="SSF160935">
    <property type="entry name" value="VPA0735-like"/>
    <property type="match status" value="1"/>
</dbReference>
<reference evidence="3 4" key="1">
    <citation type="submission" date="2019-04" db="EMBL/GenBank/DDBJ databases">
        <title>Draft genome sequence of Robertkochia marina CC-AMO-30D.</title>
        <authorList>
            <person name="Hameed A."/>
            <person name="Lin S.-Y."/>
            <person name="Shahina M."/>
            <person name="Lai W.-A."/>
            <person name="Young C.-C."/>
        </authorList>
    </citation>
    <scope>NUCLEOTIDE SEQUENCE [LARGE SCALE GENOMIC DNA]</scope>
    <source>
        <strain evidence="3 4">CC-AMO-30D</strain>
    </source>
</reference>